<name>E1R472_SEDSS</name>
<comment type="subcellular location">
    <subcellularLocation>
        <location evidence="1 7">Cell membrane</location>
        <topology evidence="1 7">Multi-pass membrane protein</topology>
    </subcellularLocation>
</comment>
<feature type="domain" description="ABC transmembrane type-1" evidence="8">
    <location>
        <begin position="106"/>
        <end position="321"/>
    </location>
</feature>
<feature type="transmembrane region" description="Helical" evidence="7">
    <location>
        <begin position="46"/>
        <end position="67"/>
    </location>
</feature>
<sequence length="332" mass="38010">MYARAKGRSGRLFHLPRPFLSILYPEYNQMSRHHASSPLKRHQDRWGMIFVLPAILFFSLFSFYPIINALFTSLFRKKVLSLKPPTFIGLENYHYLLTSADFWNSIRATIVFTLGTFIPLLVASLILAVLITQMRRGQKFLQMAYYSPAVLSSVVAAAIWLLIFDPRGLANQWVNFVMNTPGVDHKWFADATMVQMATMLVYFWKYVGYFVIIFISGIASIPPTLYEAARIDGSSSWQSFWRITLPLLRPTVVLVSIMSMLQCLKTFSTQYLFTQSGAPQGPINVITMNIYNTGIRDQRIGRASAMSIILFAIMLFFTWLQFSTSKSDEVSY</sequence>
<dbReference type="Pfam" id="PF00528">
    <property type="entry name" value="BPD_transp_1"/>
    <property type="match status" value="1"/>
</dbReference>
<dbReference type="PANTHER" id="PTHR30193:SF37">
    <property type="entry name" value="INNER MEMBRANE ABC TRANSPORTER PERMEASE PROTEIN YCJO"/>
    <property type="match status" value="1"/>
</dbReference>
<evidence type="ECO:0000256" key="7">
    <source>
        <dbReference type="RuleBase" id="RU363032"/>
    </source>
</evidence>
<dbReference type="CDD" id="cd06261">
    <property type="entry name" value="TM_PBP2"/>
    <property type="match status" value="1"/>
</dbReference>
<dbReference type="InterPro" id="IPR035906">
    <property type="entry name" value="MetI-like_sf"/>
</dbReference>
<feature type="transmembrane region" description="Helical" evidence="7">
    <location>
        <begin position="303"/>
        <end position="322"/>
    </location>
</feature>
<proteinExistence type="inferred from homology"/>
<dbReference type="AlphaFoldDB" id="E1R472"/>
<keyword evidence="10" id="KW-1185">Reference proteome</keyword>
<keyword evidence="2 7" id="KW-0813">Transport</keyword>
<dbReference type="Gene3D" id="1.10.3720.10">
    <property type="entry name" value="MetI-like"/>
    <property type="match status" value="1"/>
</dbReference>
<evidence type="ECO:0000313" key="10">
    <source>
        <dbReference type="Proteomes" id="UP000002318"/>
    </source>
</evidence>
<dbReference type="InterPro" id="IPR000515">
    <property type="entry name" value="MetI-like"/>
</dbReference>
<feature type="transmembrane region" description="Helical" evidence="7">
    <location>
        <begin position="206"/>
        <end position="226"/>
    </location>
</feature>
<evidence type="ECO:0000256" key="2">
    <source>
        <dbReference type="ARBA" id="ARBA00022448"/>
    </source>
</evidence>
<evidence type="ECO:0000256" key="3">
    <source>
        <dbReference type="ARBA" id="ARBA00022475"/>
    </source>
</evidence>
<evidence type="ECO:0000259" key="8">
    <source>
        <dbReference type="PROSITE" id="PS50928"/>
    </source>
</evidence>
<dbReference type="KEGG" id="ssm:Spirs_1367"/>
<organism evidence="9 10">
    <name type="scientific">Sediminispirochaeta smaragdinae (strain DSM 11293 / JCM 15392 / SEBR 4228)</name>
    <name type="common">Spirochaeta smaragdinae</name>
    <dbReference type="NCBI Taxonomy" id="573413"/>
    <lineage>
        <taxon>Bacteria</taxon>
        <taxon>Pseudomonadati</taxon>
        <taxon>Spirochaetota</taxon>
        <taxon>Spirochaetia</taxon>
        <taxon>Spirochaetales</taxon>
        <taxon>Spirochaetaceae</taxon>
        <taxon>Sediminispirochaeta</taxon>
    </lineage>
</organism>
<comment type="similarity">
    <text evidence="7">Belongs to the binding-protein-dependent transport system permease family.</text>
</comment>
<dbReference type="InterPro" id="IPR051393">
    <property type="entry name" value="ABC_transporter_permease"/>
</dbReference>
<protein>
    <submittedName>
        <fullName evidence="9">Binding-protein-dependent transport systems inner membrane component</fullName>
    </submittedName>
</protein>
<evidence type="ECO:0000256" key="4">
    <source>
        <dbReference type="ARBA" id="ARBA00022692"/>
    </source>
</evidence>
<keyword evidence="3" id="KW-1003">Cell membrane</keyword>
<feature type="transmembrane region" description="Helical" evidence="7">
    <location>
        <begin position="143"/>
        <end position="163"/>
    </location>
</feature>
<gene>
    <name evidence="9" type="ordered locus">Spirs_1367</name>
</gene>
<dbReference type="STRING" id="573413.Spirs_1367"/>
<dbReference type="GO" id="GO:0005886">
    <property type="term" value="C:plasma membrane"/>
    <property type="evidence" value="ECO:0007669"/>
    <property type="project" value="UniProtKB-SubCell"/>
</dbReference>
<keyword evidence="6 7" id="KW-0472">Membrane</keyword>
<keyword evidence="4 7" id="KW-0812">Transmembrane</keyword>
<accession>E1R472</accession>
<dbReference type="EMBL" id="CP002116">
    <property type="protein sequence ID" value="ADK80494.1"/>
    <property type="molecule type" value="Genomic_DNA"/>
</dbReference>
<keyword evidence="5 7" id="KW-1133">Transmembrane helix</keyword>
<dbReference type="PROSITE" id="PS50928">
    <property type="entry name" value="ABC_TM1"/>
    <property type="match status" value="1"/>
</dbReference>
<dbReference type="SUPFAM" id="SSF161098">
    <property type="entry name" value="MetI-like"/>
    <property type="match status" value="1"/>
</dbReference>
<dbReference type="PANTHER" id="PTHR30193">
    <property type="entry name" value="ABC TRANSPORTER PERMEASE PROTEIN"/>
    <property type="match status" value="1"/>
</dbReference>
<evidence type="ECO:0000256" key="6">
    <source>
        <dbReference type="ARBA" id="ARBA00023136"/>
    </source>
</evidence>
<evidence type="ECO:0000313" key="9">
    <source>
        <dbReference type="EMBL" id="ADK80494.1"/>
    </source>
</evidence>
<dbReference type="GO" id="GO:0055085">
    <property type="term" value="P:transmembrane transport"/>
    <property type="evidence" value="ECO:0007669"/>
    <property type="project" value="InterPro"/>
</dbReference>
<reference evidence="9 10" key="1">
    <citation type="journal article" date="2010" name="Stand. Genomic Sci.">
        <title>Complete genome sequence of Spirochaeta smaragdinae type strain (SEBR 4228).</title>
        <authorList>
            <person name="Mavromatis K."/>
            <person name="Yasawong M."/>
            <person name="Chertkov O."/>
            <person name="Lapidus A."/>
            <person name="Lucas S."/>
            <person name="Nolan M."/>
            <person name="Del Rio T.G."/>
            <person name="Tice H."/>
            <person name="Cheng J.F."/>
            <person name="Pitluck S."/>
            <person name="Liolios K."/>
            <person name="Ivanova N."/>
            <person name="Tapia R."/>
            <person name="Han C."/>
            <person name="Bruce D."/>
            <person name="Goodwin L."/>
            <person name="Pati A."/>
            <person name="Chen A."/>
            <person name="Palaniappan K."/>
            <person name="Land M."/>
            <person name="Hauser L."/>
            <person name="Chang Y.J."/>
            <person name="Jeffries C.D."/>
            <person name="Detter J.C."/>
            <person name="Rohde M."/>
            <person name="Brambilla E."/>
            <person name="Spring S."/>
            <person name="Goker M."/>
            <person name="Sikorski J."/>
            <person name="Woyke T."/>
            <person name="Bristow J."/>
            <person name="Eisen J.A."/>
            <person name="Markowitz V."/>
            <person name="Hugenholtz P."/>
            <person name="Klenk H.P."/>
            <person name="Kyrpides N.C."/>
        </authorList>
    </citation>
    <scope>NUCLEOTIDE SEQUENCE [LARGE SCALE GENOMIC DNA]</scope>
    <source>
        <strain evidence="10">DSM 11293 / JCM 15392 / SEBR 4228</strain>
    </source>
</reference>
<feature type="transmembrane region" description="Helical" evidence="7">
    <location>
        <begin position="106"/>
        <end position="131"/>
    </location>
</feature>
<evidence type="ECO:0000256" key="1">
    <source>
        <dbReference type="ARBA" id="ARBA00004651"/>
    </source>
</evidence>
<dbReference type="OrthoDB" id="9787541at2"/>
<evidence type="ECO:0000256" key="5">
    <source>
        <dbReference type="ARBA" id="ARBA00022989"/>
    </source>
</evidence>
<dbReference type="Proteomes" id="UP000002318">
    <property type="component" value="Chromosome"/>
</dbReference>
<dbReference type="RefSeq" id="WP_013253958.1">
    <property type="nucleotide sequence ID" value="NC_014364.1"/>
</dbReference>
<dbReference type="eggNOG" id="COG1175">
    <property type="taxonomic scope" value="Bacteria"/>
</dbReference>
<dbReference type="HOGENOM" id="CLU_016047_0_2_12"/>